<dbReference type="AlphaFoldDB" id="A0A0D2MHB4"/>
<name>A0A0D2MHB4_HYPSF</name>
<protein>
    <submittedName>
        <fullName evidence="1">Uncharacterized protein</fullName>
    </submittedName>
</protein>
<evidence type="ECO:0000313" key="2">
    <source>
        <dbReference type="Proteomes" id="UP000054270"/>
    </source>
</evidence>
<dbReference type="EMBL" id="KN817545">
    <property type="protein sequence ID" value="KJA23033.1"/>
    <property type="molecule type" value="Genomic_DNA"/>
</dbReference>
<proteinExistence type="predicted"/>
<dbReference type="InterPro" id="IPR041078">
    <property type="entry name" value="Plavaka"/>
</dbReference>
<dbReference type="STRING" id="945553.A0A0D2MHB4"/>
<dbReference type="OMA" id="SELYHRD"/>
<organism evidence="1 2">
    <name type="scientific">Hypholoma sublateritium (strain FD-334 SS-4)</name>
    <dbReference type="NCBI Taxonomy" id="945553"/>
    <lineage>
        <taxon>Eukaryota</taxon>
        <taxon>Fungi</taxon>
        <taxon>Dikarya</taxon>
        <taxon>Basidiomycota</taxon>
        <taxon>Agaricomycotina</taxon>
        <taxon>Agaricomycetes</taxon>
        <taxon>Agaricomycetidae</taxon>
        <taxon>Agaricales</taxon>
        <taxon>Agaricineae</taxon>
        <taxon>Strophariaceae</taxon>
        <taxon>Hypholoma</taxon>
    </lineage>
</organism>
<dbReference type="Proteomes" id="UP000054270">
    <property type="component" value="Unassembled WGS sequence"/>
</dbReference>
<sequence>LRDSLNLSYKTSDELNRIIDKSLPGRPAFKHRVIVTQGEASELYHRDVMECVRALWGDPEFTDDLILEPERQYADADQTVRMYHDMHTAKWWWKTQHTTNKRNATIVPIIISSDKTQLTTFRNKMAYPVKDVDLFW</sequence>
<accession>A0A0D2MHB4</accession>
<reference evidence="2" key="1">
    <citation type="submission" date="2014-04" db="EMBL/GenBank/DDBJ databases">
        <title>Evolutionary Origins and Diversification of the Mycorrhizal Mutualists.</title>
        <authorList>
            <consortium name="DOE Joint Genome Institute"/>
            <consortium name="Mycorrhizal Genomics Consortium"/>
            <person name="Kohler A."/>
            <person name="Kuo A."/>
            <person name="Nagy L.G."/>
            <person name="Floudas D."/>
            <person name="Copeland A."/>
            <person name="Barry K.W."/>
            <person name="Cichocki N."/>
            <person name="Veneault-Fourrey C."/>
            <person name="LaButti K."/>
            <person name="Lindquist E.A."/>
            <person name="Lipzen A."/>
            <person name="Lundell T."/>
            <person name="Morin E."/>
            <person name="Murat C."/>
            <person name="Riley R."/>
            <person name="Ohm R."/>
            <person name="Sun H."/>
            <person name="Tunlid A."/>
            <person name="Henrissat B."/>
            <person name="Grigoriev I.V."/>
            <person name="Hibbett D.S."/>
            <person name="Martin F."/>
        </authorList>
    </citation>
    <scope>NUCLEOTIDE SEQUENCE [LARGE SCALE GENOMIC DNA]</scope>
    <source>
        <strain evidence="2">FD-334 SS-4</strain>
    </source>
</reference>
<dbReference type="OrthoDB" id="2418900at2759"/>
<dbReference type="Pfam" id="PF18759">
    <property type="entry name" value="Plavaka"/>
    <property type="match status" value="1"/>
</dbReference>
<keyword evidence="2" id="KW-1185">Reference proteome</keyword>
<feature type="non-terminal residue" evidence="1">
    <location>
        <position position="1"/>
    </location>
</feature>
<evidence type="ECO:0000313" key="1">
    <source>
        <dbReference type="EMBL" id="KJA23033.1"/>
    </source>
</evidence>
<gene>
    <name evidence="1" type="ORF">HYPSUDRAFT_138080</name>
</gene>